<dbReference type="InterPro" id="IPR042241">
    <property type="entry name" value="GCP_C_sf"/>
</dbReference>
<evidence type="ECO:0000256" key="4">
    <source>
        <dbReference type="ARBA" id="ARBA00022701"/>
    </source>
</evidence>
<feature type="non-terminal residue" evidence="7">
    <location>
        <position position="66"/>
    </location>
</feature>
<comment type="subcellular location">
    <subcellularLocation>
        <location evidence="1">Cytoplasm</location>
        <location evidence="1">Cytoskeleton</location>
    </subcellularLocation>
</comment>
<accession>A0A7T8KIH7</accession>
<proteinExistence type="inferred from homology"/>
<evidence type="ECO:0000313" key="7">
    <source>
        <dbReference type="EMBL" id="QQP56485.1"/>
    </source>
</evidence>
<evidence type="ECO:0000256" key="5">
    <source>
        <dbReference type="ARBA" id="ARBA00023212"/>
    </source>
</evidence>
<reference evidence="8" key="1">
    <citation type="submission" date="2021-01" db="EMBL/GenBank/DDBJ databases">
        <title>Caligus Genome Assembly.</title>
        <authorList>
            <person name="Gallardo-Escarate C."/>
        </authorList>
    </citation>
    <scope>NUCLEOTIDE SEQUENCE [LARGE SCALE GENOMIC DNA]</scope>
</reference>
<gene>
    <name evidence="7" type="ORF">FKW44_001166</name>
</gene>
<dbReference type="Pfam" id="PF04130">
    <property type="entry name" value="GCP_C_terminal"/>
    <property type="match status" value="1"/>
</dbReference>
<dbReference type="EMBL" id="CP045890">
    <property type="protein sequence ID" value="QQP56485.1"/>
    <property type="molecule type" value="Genomic_DNA"/>
</dbReference>
<keyword evidence="4" id="KW-0493">Microtubule</keyword>
<comment type="similarity">
    <text evidence="2">Belongs to the TUBGCP family.</text>
</comment>
<keyword evidence="8" id="KW-1185">Reference proteome</keyword>
<sequence length="66" mass="7578">MTRVLHSTEVELRDALSHAKDLDDVIQCHSDYINQIVDRCFLLPNTSILRNTVLKVLRICSALKEL</sequence>
<evidence type="ECO:0000256" key="3">
    <source>
        <dbReference type="ARBA" id="ARBA00022490"/>
    </source>
</evidence>
<dbReference type="GO" id="GO:0005874">
    <property type="term" value="C:microtubule"/>
    <property type="evidence" value="ECO:0007669"/>
    <property type="project" value="UniProtKB-KW"/>
</dbReference>
<name>A0A7T8KIH7_CALRO</name>
<dbReference type="OrthoDB" id="6344705at2759"/>
<evidence type="ECO:0000256" key="2">
    <source>
        <dbReference type="ARBA" id="ARBA00010337"/>
    </source>
</evidence>
<keyword evidence="3" id="KW-0963">Cytoplasm</keyword>
<feature type="domain" description="Gamma tubulin complex component C-terminal" evidence="6">
    <location>
        <begin position="2"/>
        <end position="64"/>
    </location>
</feature>
<dbReference type="InterPro" id="IPR040457">
    <property type="entry name" value="GCP_C"/>
</dbReference>
<evidence type="ECO:0000259" key="6">
    <source>
        <dbReference type="Pfam" id="PF04130"/>
    </source>
</evidence>
<protein>
    <submittedName>
        <fullName evidence="7">Gamma-tubulin complex component</fullName>
    </submittedName>
</protein>
<organism evidence="7 8">
    <name type="scientific">Caligus rogercresseyi</name>
    <name type="common">Sea louse</name>
    <dbReference type="NCBI Taxonomy" id="217165"/>
    <lineage>
        <taxon>Eukaryota</taxon>
        <taxon>Metazoa</taxon>
        <taxon>Ecdysozoa</taxon>
        <taxon>Arthropoda</taxon>
        <taxon>Crustacea</taxon>
        <taxon>Multicrustacea</taxon>
        <taxon>Hexanauplia</taxon>
        <taxon>Copepoda</taxon>
        <taxon>Siphonostomatoida</taxon>
        <taxon>Caligidae</taxon>
        <taxon>Caligus</taxon>
    </lineage>
</organism>
<evidence type="ECO:0000313" key="8">
    <source>
        <dbReference type="Proteomes" id="UP000595437"/>
    </source>
</evidence>
<dbReference type="AlphaFoldDB" id="A0A7T8KIH7"/>
<dbReference type="Gene3D" id="1.20.120.1900">
    <property type="entry name" value="Gamma-tubulin complex, C-terminal domain"/>
    <property type="match status" value="1"/>
</dbReference>
<dbReference type="GO" id="GO:0043015">
    <property type="term" value="F:gamma-tubulin binding"/>
    <property type="evidence" value="ECO:0007669"/>
    <property type="project" value="InterPro"/>
</dbReference>
<evidence type="ECO:0000256" key="1">
    <source>
        <dbReference type="ARBA" id="ARBA00004245"/>
    </source>
</evidence>
<dbReference type="Proteomes" id="UP000595437">
    <property type="component" value="Chromosome 1"/>
</dbReference>
<keyword evidence="5" id="KW-0206">Cytoskeleton</keyword>